<comment type="caution">
    <text evidence="9">The sequence shown here is derived from an EMBL/GenBank/DDBJ whole genome shotgun (WGS) entry which is preliminary data.</text>
</comment>
<evidence type="ECO:0000256" key="1">
    <source>
        <dbReference type="ARBA" id="ARBA00004651"/>
    </source>
</evidence>
<dbReference type="InterPro" id="IPR011701">
    <property type="entry name" value="MFS"/>
</dbReference>
<evidence type="ECO:0000256" key="4">
    <source>
        <dbReference type="ARBA" id="ARBA00022989"/>
    </source>
</evidence>
<keyword evidence="10" id="KW-1185">Reference proteome</keyword>
<dbReference type="Gene3D" id="1.20.1250.20">
    <property type="entry name" value="MFS general substrate transporter like domains"/>
    <property type="match status" value="1"/>
</dbReference>
<feature type="transmembrane region" description="Helical" evidence="7">
    <location>
        <begin position="86"/>
        <end position="112"/>
    </location>
</feature>
<feature type="transmembrane region" description="Helical" evidence="7">
    <location>
        <begin position="361"/>
        <end position="380"/>
    </location>
</feature>
<keyword evidence="3 7" id="KW-0812">Transmembrane</keyword>
<dbReference type="InterPro" id="IPR020846">
    <property type="entry name" value="MFS_dom"/>
</dbReference>
<dbReference type="Proteomes" id="UP000306145">
    <property type="component" value="Unassembled WGS sequence"/>
</dbReference>
<feature type="transmembrane region" description="Helical" evidence="7">
    <location>
        <begin position="233"/>
        <end position="256"/>
    </location>
</feature>
<reference evidence="9 10" key="1">
    <citation type="submission" date="2019-06" db="EMBL/GenBank/DDBJ databases">
        <title>Micromonospora ordensis sp. nov., isolated from deep marine sediment.</title>
        <authorList>
            <person name="Veyisoglu A."/>
            <person name="Carro L."/>
            <person name="Klenk H.-P."/>
            <person name="Sahin N."/>
        </authorList>
    </citation>
    <scope>NUCLEOTIDE SEQUENCE [LARGE SCALE GENOMIC DNA]</scope>
    <source>
        <strain evidence="9 10">S2509</strain>
    </source>
</reference>
<evidence type="ECO:0000256" key="3">
    <source>
        <dbReference type="ARBA" id="ARBA00022692"/>
    </source>
</evidence>
<feature type="transmembrane region" description="Helical" evidence="7">
    <location>
        <begin position="452"/>
        <end position="469"/>
    </location>
</feature>
<feature type="transmembrane region" description="Helical" evidence="7">
    <location>
        <begin position="428"/>
        <end position="446"/>
    </location>
</feature>
<comment type="subcellular location">
    <subcellularLocation>
        <location evidence="1">Cell membrane</location>
        <topology evidence="1">Multi-pass membrane protein</topology>
    </subcellularLocation>
</comment>
<feature type="transmembrane region" description="Helical" evidence="7">
    <location>
        <begin position="118"/>
        <end position="137"/>
    </location>
</feature>
<evidence type="ECO:0000256" key="5">
    <source>
        <dbReference type="ARBA" id="ARBA00023136"/>
    </source>
</evidence>
<evidence type="ECO:0000256" key="7">
    <source>
        <dbReference type="SAM" id="Phobius"/>
    </source>
</evidence>
<organism evidence="9 10">
    <name type="scientific">Micromonospora orduensis</name>
    <dbReference type="NCBI Taxonomy" id="1420891"/>
    <lineage>
        <taxon>Bacteria</taxon>
        <taxon>Bacillati</taxon>
        <taxon>Actinomycetota</taxon>
        <taxon>Actinomycetes</taxon>
        <taxon>Micromonosporales</taxon>
        <taxon>Micromonosporaceae</taxon>
        <taxon>Micromonospora</taxon>
    </lineage>
</organism>
<dbReference type="PROSITE" id="PS50850">
    <property type="entry name" value="MFS"/>
    <property type="match status" value="1"/>
</dbReference>
<name>A0A5C4QK83_9ACTN</name>
<dbReference type="AlphaFoldDB" id="A0A5C4QK83"/>
<feature type="transmembrane region" description="Helical" evidence="7">
    <location>
        <begin position="158"/>
        <end position="182"/>
    </location>
</feature>
<evidence type="ECO:0000313" key="10">
    <source>
        <dbReference type="Proteomes" id="UP000306145"/>
    </source>
</evidence>
<feature type="transmembrane region" description="Helical" evidence="7">
    <location>
        <begin position="331"/>
        <end position="349"/>
    </location>
</feature>
<evidence type="ECO:0000256" key="2">
    <source>
        <dbReference type="ARBA" id="ARBA00022475"/>
    </source>
</evidence>
<evidence type="ECO:0000313" key="9">
    <source>
        <dbReference type="EMBL" id="TNH25991.1"/>
    </source>
</evidence>
<keyword evidence="4 7" id="KW-1133">Transmembrane helix</keyword>
<feature type="region of interest" description="Disordered" evidence="6">
    <location>
        <begin position="1"/>
        <end position="42"/>
    </location>
</feature>
<proteinExistence type="predicted"/>
<dbReference type="CDD" id="cd06173">
    <property type="entry name" value="MFS_MefA_like"/>
    <property type="match status" value="1"/>
</dbReference>
<feature type="domain" description="Major facilitator superfamily (MFS) profile" evidence="8">
    <location>
        <begin position="295"/>
        <end position="481"/>
    </location>
</feature>
<feature type="transmembrane region" description="Helical" evidence="7">
    <location>
        <begin position="386"/>
        <end position="407"/>
    </location>
</feature>
<sequence length="481" mass="50207">MRARIAQDAQARDDLPGGGDREPDAREIGQGQRQPQHQIRSTRIHRSMNRWRVRVADVDGPGMSIPHVRGRSRDAARALPRDFARYLVAAVAAKGGFNIAKVAVPLVAITSLGAGPGAAGSLAAAGTAPFLLLGLPAGAWLDRVARRPVMIAMDLIRFALIGSVPIAAAASALTMTQLWVVVLLNGVATVFFDVAMQSHLPDLVGGGDGRRLVAANGRLGVVDQMALIGGPALAGWLIGLSTAAVVLVATALGYLWSALWIRRIERPEPPRVVVRRSLAAEVREGLSFVRRNHALRAIAVAGALMNFATAGTVAMLPLLLVEELHWSDSQLGLFLAAGGTGGLFGALSGERLSRRLGPGRSVLGIGLSVAPASLVLPLVGQPIPGLAAALAWALVIFKVGFDGVVLMSFRQHVTPPRLLGRVNGTLRVIFSGALTLGAATAASVGAHAGPRAATWVACAALALVWVPILRSPMRRQTLGPS</sequence>
<keyword evidence="2" id="KW-1003">Cell membrane</keyword>
<feature type="compositionally biased region" description="Basic and acidic residues" evidence="6">
    <location>
        <begin position="10"/>
        <end position="27"/>
    </location>
</feature>
<dbReference type="PANTHER" id="PTHR23513:SF6">
    <property type="entry name" value="MAJOR FACILITATOR SUPERFAMILY ASSOCIATED DOMAIN-CONTAINING PROTEIN"/>
    <property type="match status" value="1"/>
</dbReference>
<dbReference type="RefSeq" id="WP_139586320.1">
    <property type="nucleotide sequence ID" value="NZ_VDFY01000191.1"/>
</dbReference>
<evidence type="ECO:0000259" key="8">
    <source>
        <dbReference type="PROSITE" id="PS50850"/>
    </source>
</evidence>
<dbReference type="GO" id="GO:0022857">
    <property type="term" value="F:transmembrane transporter activity"/>
    <property type="evidence" value="ECO:0007669"/>
    <property type="project" value="InterPro"/>
</dbReference>
<dbReference type="EMBL" id="VDFY01000191">
    <property type="protein sequence ID" value="TNH25991.1"/>
    <property type="molecule type" value="Genomic_DNA"/>
</dbReference>
<dbReference type="SUPFAM" id="SSF103473">
    <property type="entry name" value="MFS general substrate transporter"/>
    <property type="match status" value="1"/>
</dbReference>
<protein>
    <submittedName>
        <fullName evidence="9">MFS transporter</fullName>
    </submittedName>
</protein>
<evidence type="ECO:0000256" key="6">
    <source>
        <dbReference type="SAM" id="MobiDB-lite"/>
    </source>
</evidence>
<dbReference type="InterPro" id="IPR036259">
    <property type="entry name" value="MFS_trans_sf"/>
</dbReference>
<feature type="transmembrane region" description="Helical" evidence="7">
    <location>
        <begin position="297"/>
        <end position="319"/>
    </location>
</feature>
<accession>A0A5C4QK83</accession>
<keyword evidence="5 7" id="KW-0472">Membrane</keyword>
<dbReference type="PANTHER" id="PTHR23513">
    <property type="entry name" value="INTEGRAL MEMBRANE EFFLUX PROTEIN-RELATED"/>
    <property type="match status" value="1"/>
</dbReference>
<dbReference type="OrthoDB" id="9815525at2"/>
<dbReference type="Pfam" id="PF07690">
    <property type="entry name" value="MFS_1"/>
    <property type="match status" value="1"/>
</dbReference>
<dbReference type="GO" id="GO:0005886">
    <property type="term" value="C:plasma membrane"/>
    <property type="evidence" value="ECO:0007669"/>
    <property type="project" value="UniProtKB-SubCell"/>
</dbReference>
<gene>
    <name evidence="9" type="ORF">FHG89_22065</name>
</gene>